<proteinExistence type="predicted"/>
<feature type="signal peptide" evidence="1">
    <location>
        <begin position="1"/>
        <end position="23"/>
    </location>
</feature>
<dbReference type="InterPro" id="IPR046150">
    <property type="entry name" value="DUF6152"/>
</dbReference>
<keyword evidence="3" id="KW-1185">Reference proteome</keyword>
<accession>A0A844XF88</accession>
<comment type="caution">
    <text evidence="2">The sequence shown here is derived from an EMBL/GenBank/DDBJ whole genome shotgun (WGS) entry which is preliminary data.</text>
</comment>
<reference evidence="2 3" key="1">
    <citation type="submission" date="2019-12" db="EMBL/GenBank/DDBJ databases">
        <authorList>
            <person name="Lee S.D."/>
        </authorList>
    </citation>
    <scope>NUCLEOTIDE SEQUENCE [LARGE SCALE GENOMIC DNA]</scope>
    <source>
        <strain evidence="2 3">GH3-10</strain>
    </source>
</reference>
<protein>
    <submittedName>
        <fullName evidence="2">Uncharacterized protein</fullName>
    </submittedName>
</protein>
<dbReference type="EMBL" id="WUBR01000003">
    <property type="protein sequence ID" value="MWV29147.1"/>
    <property type="molecule type" value="Genomic_DNA"/>
</dbReference>
<evidence type="ECO:0000256" key="1">
    <source>
        <dbReference type="SAM" id="SignalP"/>
    </source>
</evidence>
<dbReference type="AlphaFoldDB" id="A0A844XF88"/>
<reference evidence="2 3" key="2">
    <citation type="submission" date="2020-02" db="EMBL/GenBank/DDBJ databases">
        <title>Erythrobacter dongmakensis sp. nov., isolated from a tidal mudflat.</title>
        <authorList>
            <person name="Kim I.S."/>
        </authorList>
    </citation>
    <scope>NUCLEOTIDE SEQUENCE [LARGE SCALE GENOMIC DNA]</scope>
    <source>
        <strain evidence="2 3">GH3-10</strain>
    </source>
</reference>
<feature type="chain" id="PRO_5033055415" evidence="1">
    <location>
        <begin position="24"/>
        <end position="134"/>
    </location>
</feature>
<organism evidence="2 3">
    <name type="scientific">Aurantiacibacter rhizosphaerae</name>
    <dbReference type="NCBI Taxonomy" id="2691582"/>
    <lineage>
        <taxon>Bacteria</taxon>
        <taxon>Pseudomonadati</taxon>
        <taxon>Pseudomonadota</taxon>
        <taxon>Alphaproteobacteria</taxon>
        <taxon>Sphingomonadales</taxon>
        <taxon>Erythrobacteraceae</taxon>
        <taxon>Aurantiacibacter</taxon>
    </lineage>
</organism>
<sequence>MRFSATRLTVALAALALPAAAFAHHGWGWTQDEESRLDGKIVTISFGNPHMHLQLERERSGFGGSEIWEVDLSPPIVASRSGFAAEHAGPGDMVILTGHRARDEDTLGFKAETITVRGRTFNVYPQREKSLQPE</sequence>
<dbReference type="Proteomes" id="UP000461409">
    <property type="component" value="Unassembled WGS sequence"/>
</dbReference>
<keyword evidence="1" id="KW-0732">Signal</keyword>
<gene>
    <name evidence="2" type="ORF">GRF63_14680</name>
</gene>
<dbReference type="RefSeq" id="WP_160486759.1">
    <property type="nucleotide sequence ID" value="NZ_WUBR01000003.1"/>
</dbReference>
<dbReference type="Pfam" id="PF19649">
    <property type="entry name" value="DUF6152"/>
    <property type="match status" value="1"/>
</dbReference>
<name>A0A844XF88_9SPHN</name>
<evidence type="ECO:0000313" key="3">
    <source>
        <dbReference type="Proteomes" id="UP000461409"/>
    </source>
</evidence>
<evidence type="ECO:0000313" key="2">
    <source>
        <dbReference type="EMBL" id="MWV29147.1"/>
    </source>
</evidence>